<dbReference type="InterPro" id="IPR036770">
    <property type="entry name" value="Ankyrin_rpt-contain_sf"/>
</dbReference>
<feature type="transmembrane region" description="Helical" evidence="8">
    <location>
        <begin position="433"/>
        <end position="455"/>
    </location>
</feature>
<dbReference type="InterPro" id="IPR002110">
    <property type="entry name" value="Ankyrin_rpt"/>
</dbReference>
<proteinExistence type="predicted"/>
<evidence type="ECO:0000256" key="2">
    <source>
        <dbReference type="ARBA" id="ARBA00022692"/>
    </source>
</evidence>
<dbReference type="PANTHER" id="PTHR24186">
    <property type="entry name" value="PROTEIN PHOSPHATASE 1 REGULATORY SUBUNIT"/>
    <property type="match status" value="1"/>
</dbReference>
<keyword evidence="4 8" id="KW-1133">Transmembrane helix</keyword>
<feature type="transmembrane region" description="Helical" evidence="8">
    <location>
        <begin position="542"/>
        <end position="566"/>
    </location>
</feature>
<feature type="repeat" description="ANK" evidence="7">
    <location>
        <begin position="44"/>
        <end position="67"/>
    </location>
</feature>
<dbReference type="Pfam" id="PF12796">
    <property type="entry name" value="Ank_2"/>
    <property type="match status" value="3"/>
</dbReference>
<feature type="repeat" description="ANK" evidence="7">
    <location>
        <begin position="133"/>
        <end position="165"/>
    </location>
</feature>
<dbReference type="AlphaFoldDB" id="A0A5B6YN64"/>
<evidence type="ECO:0000256" key="1">
    <source>
        <dbReference type="ARBA" id="ARBA00004141"/>
    </source>
</evidence>
<comment type="subcellular location">
    <subcellularLocation>
        <location evidence="1">Membrane</location>
        <topology evidence="1">Multi-pass membrane protein</topology>
    </subcellularLocation>
</comment>
<accession>A0A5B6YN64</accession>
<evidence type="ECO:0000256" key="6">
    <source>
        <dbReference type="ARBA" id="ARBA00023136"/>
    </source>
</evidence>
<dbReference type="EMBL" id="GHES01002277">
    <property type="protein sequence ID" value="MPA32836.1"/>
    <property type="molecule type" value="Transcribed_RNA"/>
</dbReference>
<evidence type="ECO:0000256" key="8">
    <source>
        <dbReference type="SAM" id="Phobius"/>
    </source>
</evidence>
<name>A0A5B6YN64_DAVIN</name>
<sequence length="608" mass="66711">MSGTGFSMSMKPAIYRAALGGDIDGLRGALDDPEPSLIKQVSPRGNTILHLAASGGHDHLVEAILSRCPDHFKSKNSTGDLPLHLAASAGHLSTVQSLISNATKYFASSTSGNSSSEAREKEIKELLKEANEEGNTPLHLALKNRHYNVAVFLFNENQEASGYVNIEEKSPLYMATEAGYLELVMLMMEFIVKSENPDVWLQGESIVHAAIRTRNKELLDKLLSYRPSLMDSNDENGTTPLSYAASIGYLEGVCYILEGFVECTYRSDGNGLYPIHMASSKGHINIIQEFLQCCPDSRELLNRQGQNILHIAAENGKADAISYMLKVPELENLINERDDGGNTALHLATRKVHPKVVSILTWDQRVSLELLNGSGMTALDGAEALWGSMPSFQQRLTLQALRYANVPHASNPKTQRSSSNQSLEYYKDRVNTLLLVATLVATVTFAAGFTMPGGYNSSDNPNKGMATMFEKHTFHVFLISDTIAMFSSILVAVVLIWAQLGDVSLIIAALKLALPLLGIALTMVSSAFMAGVYLVVSNLTWLANFILIMGSLFLLTLLLLFVPLVLPYSLTHPMQRYIFYYPFYLLLLVTQNDAEDNSTKYVALGAAR</sequence>
<dbReference type="Pfam" id="PF13962">
    <property type="entry name" value="PGG"/>
    <property type="match status" value="1"/>
</dbReference>
<dbReference type="PANTHER" id="PTHR24186:SF46">
    <property type="entry name" value="PROTEIN ACCELERATED CELL DEATH 6-LIKE"/>
    <property type="match status" value="1"/>
</dbReference>
<feature type="repeat" description="ANK" evidence="7">
    <location>
        <begin position="78"/>
        <end position="110"/>
    </location>
</feature>
<dbReference type="SUPFAM" id="SSF48403">
    <property type="entry name" value="Ankyrin repeat"/>
    <property type="match status" value="1"/>
</dbReference>
<feature type="domain" description="PGG" evidence="9">
    <location>
        <begin position="425"/>
        <end position="535"/>
    </location>
</feature>
<evidence type="ECO:0000256" key="7">
    <source>
        <dbReference type="PROSITE-ProRule" id="PRU00023"/>
    </source>
</evidence>
<keyword evidence="2 8" id="KW-0812">Transmembrane</keyword>
<dbReference type="SMART" id="SM00248">
    <property type="entry name" value="ANK"/>
    <property type="match status" value="9"/>
</dbReference>
<organism evidence="10">
    <name type="scientific">Davidia involucrata</name>
    <name type="common">Dove tree</name>
    <dbReference type="NCBI Taxonomy" id="16924"/>
    <lineage>
        <taxon>Eukaryota</taxon>
        <taxon>Viridiplantae</taxon>
        <taxon>Streptophyta</taxon>
        <taxon>Embryophyta</taxon>
        <taxon>Tracheophyta</taxon>
        <taxon>Spermatophyta</taxon>
        <taxon>Magnoliopsida</taxon>
        <taxon>eudicotyledons</taxon>
        <taxon>Gunneridae</taxon>
        <taxon>Pentapetalae</taxon>
        <taxon>asterids</taxon>
        <taxon>Cornales</taxon>
        <taxon>Nyssaceae</taxon>
        <taxon>Davidia</taxon>
    </lineage>
</organism>
<dbReference type="InterPro" id="IPR026961">
    <property type="entry name" value="PGG_dom"/>
</dbReference>
<evidence type="ECO:0000313" key="10">
    <source>
        <dbReference type="EMBL" id="MPA32836.1"/>
    </source>
</evidence>
<evidence type="ECO:0000259" key="9">
    <source>
        <dbReference type="Pfam" id="PF13962"/>
    </source>
</evidence>
<evidence type="ECO:0000256" key="5">
    <source>
        <dbReference type="ARBA" id="ARBA00023043"/>
    </source>
</evidence>
<dbReference type="GO" id="GO:0005886">
    <property type="term" value="C:plasma membrane"/>
    <property type="evidence" value="ECO:0007669"/>
    <property type="project" value="TreeGrafter"/>
</dbReference>
<feature type="transmembrane region" description="Helical" evidence="8">
    <location>
        <begin position="512"/>
        <end position="536"/>
    </location>
</feature>
<dbReference type="PROSITE" id="PS50297">
    <property type="entry name" value="ANK_REP_REGION"/>
    <property type="match status" value="3"/>
</dbReference>
<gene>
    <name evidence="10" type="ORF">Din_002277</name>
</gene>
<dbReference type="PROSITE" id="PS50088">
    <property type="entry name" value="ANK_REPEAT"/>
    <property type="match status" value="3"/>
</dbReference>
<keyword evidence="3" id="KW-0677">Repeat</keyword>
<keyword evidence="5 7" id="KW-0040">ANK repeat</keyword>
<feature type="transmembrane region" description="Helical" evidence="8">
    <location>
        <begin position="475"/>
        <end position="500"/>
    </location>
</feature>
<protein>
    <recommendedName>
        <fullName evidence="9">PGG domain-containing protein</fullName>
    </recommendedName>
</protein>
<evidence type="ECO:0000256" key="3">
    <source>
        <dbReference type="ARBA" id="ARBA00022737"/>
    </source>
</evidence>
<keyword evidence="6 8" id="KW-0472">Membrane</keyword>
<dbReference type="Gene3D" id="1.25.40.20">
    <property type="entry name" value="Ankyrin repeat-containing domain"/>
    <property type="match status" value="3"/>
</dbReference>
<reference evidence="10" key="1">
    <citation type="submission" date="2019-08" db="EMBL/GenBank/DDBJ databases">
        <title>Reference gene set and small RNA set construction with multiple tissues from Davidia involucrata Baill.</title>
        <authorList>
            <person name="Yang H."/>
            <person name="Zhou C."/>
            <person name="Li G."/>
            <person name="Wang J."/>
            <person name="Gao P."/>
            <person name="Wang M."/>
            <person name="Wang R."/>
            <person name="Zhao Y."/>
        </authorList>
    </citation>
    <scope>NUCLEOTIDE SEQUENCE</scope>
    <source>
        <tissue evidence="10">Mixed with DoveR01_LX</tissue>
    </source>
</reference>
<evidence type="ECO:0000256" key="4">
    <source>
        <dbReference type="ARBA" id="ARBA00022989"/>
    </source>
</evidence>
<dbReference type="Pfam" id="PF00023">
    <property type="entry name" value="Ank"/>
    <property type="match status" value="1"/>
</dbReference>